<evidence type="ECO:0000313" key="9">
    <source>
        <dbReference type="Proteomes" id="UP000733379"/>
    </source>
</evidence>
<evidence type="ECO:0000256" key="5">
    <source>
        <dbReference type="ARBA" id="ARBA00022989"/>
    </source>
</evidence>
<dbReference type="Pfam" id="PF07681">
    <property type="entry name" value="DoxX"/>
    <property type="match status" value="1"/>
</dbReference>
<comment type="caution">
    <text evidence="8">The sequence shown here is derived from an EMBL/GenBank/DDBJ whole genome shotgun (WGS) entry which is preliminary data.</text>
</comment>
<keyword evidence="3" id="KW-1003">Cell membrane</keyword>
<dbReference type="PANTHER" id="PTHR33452:SF1">
    <property type="entry name" value="INNER MEMBRANE PROTEIN YPHA-RELATED"/>
    <property type="match status" value="1"/>
</dbReference>
<sequence>MRPQTVTPGTAHTAPEGLGAESAGIDIGLLVLRLGAGGLLFVSGSGKLFGWFHGAGWAGTAGGFEKMGYHPGKLFGTLAGLCEFTGGTLLILGLLTPLAAAIVIGSMINAVHVTWPHGLIASYAGILLIVAAATLGFSGPGRISLDHGRLWQRQGIGWGLGAIVLGTVAALITLAVK</sequence>
<keyword evidence="6 7" id="KW-0472">Membrane</keyword>
<evidence type="ECO:0000313" key="8">
    <source>
        <dbReference type="EMBL" id="MBU3066719.1"/>
    </source>
</evidence>
<dbReference type="EMBL" id="JAHKNI010000016">
    <property type="protein sequence ID" value="MBU3066719.1"/>
    <property type="molecule type" value="Genomic_DNA"/>
</dbReference>
<dbReference type="PANTHER" id="PTHR33452">
    <property type="entry name" value="OXIDOREDUCTASE CATD-RELATED"/>
    <property type="match status" value="1"/>
</dbReference>
<dbReference type="InterPro" id="IPR051907">
    <property type="entry name" value="DoxX-like_oxidoreductase"/>
</dbReference>
<keyword evidence="9" id="KW-1185">Reference proteome</keyword>
<feature type="transmembrane region" description="Helical" evidence="7">
    <location>
        <begin position="155"/>
        <end position="176"/>
    </location>
</feature>
<evidence type="ECO:0000256" key="1">
    <source>
        <dbReference type="ARBA" id="ARBA00004651"/>
    </source>
</evidence>
<reference evidence="8 9" key="1">
    <citation type="submission" date="2021-06" db="EMBL/GenBank/DDBJ databases">
        <title>Actinomycetes sequencing.</title>
        <authorList>
            <person name="Shan Q."/>
        </authorList>
    </citation>
    <scope>NUCLEOTIDE SEQUENCE [LARGE SCALE GENOMIC DNA]</scope>
    <source>
        <strain evidence="8 9">NEAU-G5</strain>
    </source>
</reference>
<comment type="subcellular location">
    <subcellularLocation>
        <location evidence="1">Cell membrane</location>
        <topology evidence="1">Multi-pass membrane protein</topology>
    </subcellularLocation>
</comment>
<protein>
    <submittedName>
        <fullName evidence="8">DoxX family protein</fullName>
    </submittedName>
</protein>
<organism evidence="8 9">
    <name type="scientific">Nocardia albiluteola</name>
    <dbReference type="NCBI Taxonomy" id="2842303"/>
    <lineage>
        <taxon>Bacteria</taxon>
        <taxon>Bacillati</taxon>
        <taxon>Actinomycetota</taxon>
        <taxon>Actinomycetes</taxon>
        <taxon>Mycobacteriales</taxon>
        <taxon>Nocardiaceae</taxon>
        <taxon>Nocardia</taxon>
    </lineage>
</organism>
<evidence type="ECO:0000256" key="2">
    <source>
        <dbReference type="ARBA" id="ARBA00006679"/>
    </source>
</evidence>
<gene>
    <name evidence="8" type="ORF">KO481_35035</name>
</gene>
<keyword evidence="4 7" id="KW-0812">Transmembrane</keyword>
<proteinExistence type="inferred from homology"/>
<dbReference type="Proteomes" id="UP000733379">
    <property type="component" value="Unassembled WGS sequence"/>
</dbReference>
<dbReference type="InterPro" id="IPR032808">
    <property type="entry name" value="DoxX"/>
</dbReference>
<comment type="similarity">
    <text evidence="2">Belongs to the DoxX family.</text>
</comment>
<dbReference type="RefSeq" id="WP_215922804.1">
    <property type="nucleotide sequence ID" value="NZ_JAHKNI010000016.1"/>
</dbReference>
<feature type="transmembrane region" description="Helical" evidence="7">
    <location>
        <begin position="120"/>
        <end position="143"/>
    </location>
</feature>
<evidence type="ECO:0000256" key="6">
    <source>
        <dbReference type="ARBA" id="ARBA00023136"/>
    </source>
</evidence>
<name>A0ABS6BC07_9NOCA</name>
<evidence type="ECO:0000256" key="4">
    <source>
        <dbReference type="ARBA" id="ARBA00022692"/>
    </source>
</evidence>
<feature type="transmembrane region" description="Helical" evidence="7">
    <location>
        <begin position="89"/>
        <end position="108"/>
    </location>
</feature>
<keyword evidence="5 7" id="KW-1133">Transmembrane helix</keyword>
<accession>A0ABS6BC07</accession>
<evidence type="ECO:0000256" key="3">
    <source>
        <dbReference type="ARBA" id="ARBA00022475"/>
    </source>
</evidence>
<evidence type="ECO:0000256" key="7">
    <source>
        <dbReference type="SAM" id="Phobius"/>
    </source>
</evidence>